<dbReference type="PANTHER" id="PTHR12121">
    <property type="entry name" value="CARBON CATABOLITE REPRESSOR PROTEIN 4"/>
    <property type="match status" value="1"/>
</dbReference>
<dbReference type="SUPFAM" id="SSF56219">
    <property type="entry name" value="DNase I-like"/>
    <property type="match status" value="1"/>
</dbReference>
<feature type="domain" description="Endonuclease/exonuclease/phosphatase" evidence="1">
    <location>
        <begin position="69"/>
        <end position="295"/>
    </location>
</feature>
<accession>A0A8A3P7F2</accession>
<sequence>MTCEENLAPLDHERIFISPSSEKINPTSIPIRVITHNIRYATESPFEGEQLWPIRAPRLCSELVFNSTNPGTFICLQEVLHSQLIDIHDALNEGPGGEWSRLGVGRDDGRHAGEYSPIFYRPALWDLVLSKTFWLSETPDTPSFGWDAGCIRLVTLGIFNHRSTNKIVVIMSTHLDNEGPISRQKSAELILERVNHYKSVYAPAAILLAGDFNSPPDDEAYKTMTSSRSSMADIRDLVPEKGRYGNEMTFTSFGYVDNTPSRIDFIFSAKATSVKYGTYAVLSNRYDDGVYLSDHRAVVADMEVFPTRDKQNVR</sequence>
<dbReference type="GO" id="GO:0000175">
    <property type="term" value="F:3'-5'-RNA exonuclease activity"/>
    <property type="evidence" value="ECO:0007669"/>
    <property type="project" value="TreeGrafter"/>
</dbReference>
<dbReference type="AlphaFoldDB" id="A0A8A3P7F2"/>
<dbReference type="InterPro" id="IPR005135">
    <property type="entry name" value="Endo/exonuclease/phosphatase"/>
</dbReference>
<name>A0A8A3P7F2_9HELO</name>
<dbReference type="Pfam" id="PF03372">
    <property type="entry name" value="Exo_endo_phos"/>
    <property type="match status" value="1"/>
</dbReference>
<dbReference type="EMBL" id="CP063406">
    <property type="protein sequence ID" value="QSZ31886.1"/>
    <property type="molecule type" value="Genomic_DNA"/>
</dbReference>
<organism evidence="2 3">
    <name type="scientific">Monilinia vaccinii-corymbosi</name>
    <dbReference type="NCBI Taxonomy" id="61207"/>
    <lineage>
        <taxon>Eukaryota</taxon>
        <taxon>Fungi</taxon>
        <taxon>Dikarya</taxon>
        <taxon>Ascomycota</taxon>
        <taxon>Pezizomycotina</taxon>
        <taxon>Leotiomycetes</taxon>
        <taxon>Helotiales</taxon>
        <taxon>Sclerotiniaceae</taxon>
        <taxon>Monilinia</taxon>
    </lineage>
</organism>
<keyword evidence="3" id="KW-1185">Reference proteome</keyword>
<dbReference type="InterPro" id="IPR050410">
    <property type="entry name" value="CCR4/nocturin_mRNA_transcr"/>
</dbReference>
<dbReference type="Proteomes" id="UP000672032">
    <property type="component" value="Chromosome 2"/>
</dbReference>
<evidence type="ECO:0000313" key="3">
    <source>
        <dbReference type="Proteomes" id="UP000672032"/>
    </source>
</evidence>
<reference evidence="2" key="1">
    <citation type="submission" date="2020-10" db="EMBL/GenBank/DDBJ databases">
        <title>Genome Sequence of Monilinia vaccinii-corymbosi Sheds Light on Mummy Berry Disease Infection of Blueberry and Mating Type.</title>
        <authorList>
            <person name="Yow A.G."/>
            <person name="Zhang Y."/>
            <person name="Bansal K."/>
            <person name="Eacker S.M."/>
            <person name="Sullivan S."/>
            <person name="Liachko I."/>
            <person name="Cubeta M.A."/>
            <person name="Rollins J.A."/>
            <person name="Ashrafi H."/>
        </authorList>
    </citation>
    <scope>NUCLEOTIDE SEQUENCE</scope>
    <source>
        <strain evidence="2">RL-1</strain>
    </source>
</reference>
<proteinExistence type="predicted"/>
<protein>
    <recommendedName>
        <fullName evidence="1">Endonuclease/exonuclease/phosphatase domain-containing protein</fullName>
    </recommendedName>
</protein>
<evidence type="ECO:0000313" key="2">
    <source>
        <dbReference type="EMBL" id="QSZ31886.1"/>
    </source>
</evidence>
<dbReference type="InterPro" id="IPR036691">
    <property type="entry name" value="Endo/exonu/phosph_ase_sf"/>
</dbReference>
<dbReference type="Gene3D" id="3.60.10.10">
    <property type="entry name" value="Endonuclease/exonuclease/phosphatase"/>
    <property type="match status" value="1"/>
</dbReference>
<gene>
    <name evidence="2" type="ORF">DSL72_001455</name>
</gene>
<dbReference type="FunFam" id="3.60.10.10:FF:000101">
    <property type="entry name" value="Endonuclease/exonuclease/phosphatase family protein"/>
    <property type="match status" value="1"/>
</dbReference>
<dbReference type="OrthoDB" id="276515at2759"/>
<dbReference type="CDD" id="cd09083">
    <property type="entry name" value="EEP-1"/>
    <property type="match status" value="1"/>
</dbReference>
<evidence type="ECO:0000259" key="1">
    <source>
        <dbReference type="Pfam" id="PF03372"/>
    </source>
</evidence>
<dbReference type="PANTHER" id="PTHR12121:SF36">
    <property type="entry name" value="ENDONUCLEASE_EXONUCLEASE_PHOSPHATASE DOMAIN-CONTAINING PROTEIN"/>
    <property type="match status" value="1"/>
</dbReference>